<reference evidence="1 2" key="1">
    <citation type="submission" date="2021-01" db="EMBL/GenBank/DDBJ databases">
        <title>Prevotella A2931 sp. nov.</title>
        <authorList>
            <person name="Buhl M."/>
            <person name="Oberhettinger P."/>
        </authorList>
    </citation>
    <scope>NUCLEOTIDE SEQUENCE [LARGE SCALE GENOMIC DNA]</scope>
    <source>
        <strain evidence="1 2">A2931</strain>
    </source>
</reference>
<keyword evidence="2" id="KW-1185">Reference proteome</keyword>
<dbReference type="EMBL" id="JAERMS010000018">
    <property type="protein sequence ID" value="MBO1363517.1"/>
    <property type="molecule type" value="Genomic_DNA"/>
</dbReference>
<organism evidence="1 2">
    <name type="scientific">Prevotella illustrans</name>
    <dbReference type="NCBI Taxonomy" id="2800387"/>
    <lineage>
        <taxon>Bacteria</taxon>
        <taxon>Pseudomonadati</taxon>
        <taxon>Bacteroidota</taxon>
        <taxon>Bacteroidia</taxon>
        <taxon>Bacteroidales</taxon>
        <taxon>Prevotellaceae</taxon>
        <taxon>Prevotella</taxon>
    </lineage>
</organism>
<dbReference type="Proteomes" id="UP000664265">
    <property type="component" value="Unassembled WGS sequence"/>
</dbReference>
<comment type="caution">
    <text evidence="1">The sequence shown here is derived from an EMBL/GenBank/DDBJ whole genome shotgun (WGS) entry which is preliminary data.</text>
</comment>
<name>A0ABS3M5R5_9BACT</name>
<evidence type="ECO:0000313" key="2">
    <source>
        <dbReference type="Proteomes" id="UP000664265"/>
    </source>
</evidence>
<proteinExistence type="predicted"/>
<accession>A0ABS3M5R5</accession>
<evidence type="ECO:0008006" key="3">
    <source>
        <dbReference type="Google" id="ProtNLM"/>
    </source>
</evidence>
<evidence type="ECO:0000313" key="1">
    <source>
        <dbReference type="EMBL" id="MBO1363517.1"/>
    </source>
</evidence>
<gene>
    <name evidence="1" type="ORF">JHU38_06995</name>
</gene>
<protein>
    <recommendedName>
        <fullName evidence="3">DUF3575 domain-containing protein</fullName>
    </recommendedName>
</protein>
<sequence length="231" mass="25744">MDLPRVTSSSISRAIFISLLLIQQLTAPAQQPRKVIAIAPDTIPLLRGIQISADMVGLIQMAVSDYGQYEAALKVNLKDKYFPVVELGLGKCDATDPSTTLGYKTSAPYGRIGVDYNLMKNKHDIYRLYGGFRYAFSKFSYDVLSQGITDPVWREKVPFGATDVDGSYHWLEGVLSIDAKIWGPVRMGWSVRYKRRLFHKHGDIGEAWYVPGFGRGGNTRLGGTFNVSIEI</sequence>
<dbReference type="InterPro" id="IPR046111">
    <property type="entry name" value="DUF6048"/>
</dbReference>
<dbReference type="Pfam" id="PF19515">
    <property type="entry name" value="DUF6048"/>
    <property type="match status" value="1"/>
</dbReference>
<dbReference type="RefSeq" id="WP_199222636.1">
    <property type="nucleotide sequence ID" value="NZ_JAERMS010000018.1"/>
</dbReference>